<keyword evidence="2" id="KW-0472">Membrane</keyword>
<feature type="compositionally biased region" description="Basic and acidic residues" evidence="1">
    <location>
        <begin position="442"/>
        <end position="451"/>
    </location>
</feature>
<feature type="transmembrane region" description="Helical" evidence="2">
    <location>
        <begin position="156"/>
        <end position="181"/>
    </location>
</feature>
<dbReference type="AlphaFoldDB" id="A0A078L0T4"/>
<feature type="compositionally biased region" description="Polar residues" evidence="1">
    <location>
        <begin position="411"/>
        <end position="424"/>
    </location>
</feature>
<feature type="compositionally biased region" description="Polar residues" evidence="1">
    <location>
        <begin position="464"/>
        <end position="475"/>
    </location>
</feature>
<evidence type="ECO:0000313" key="4">
    <source>
        <dbReference type="Proteomes" id="UP000044071"/>
    </source>
</evidence>
<feature type="compositionally biased region" description="Low complexity" evidence="1">
    <location>
        <begin position="396"/>
        <end position="410"/>
    </location>
</feature>
<dbReference type="eggNOG" id="ENOG5030NPD">
    <property type="taxonomic scope" value="Bacteria"/>
</dbReference>
<dbReference type="Proteomes" id="UP000044071">
    <property type="component" value="Unassembled WGS sequence"/>
</dbReference>
<dbReference type="STRING" id="1034943.BN59_01933"/>
<gene>
    <name evidence="3" type="ORF">BN59_01933</name>
</gene>
<keyword evidence="2" id="KW-0812">Transmembrane</keyword>
<keyword evidence="2" id="KW-1133">Transmembrane helix</keyword>
<proteinExistence type="predicted"/>
<feature type="region of interest" description="Disordered" evidence="1">
    <location>
        <begin position="396"/>
        <end position="478"/>
    </location>
</feature>
<feature type="transmembrane region" description="Helical" evidence="2">
    <location>
        <begin position="242"/>
        <end position="261"/>
    </location>
</feature>
<evidence type="ECO:0000313" key="3">
    <source>
        <dbReference type="EMBL" id="CDZ77649.1"/>
    </source>
</evidence>
<feature type="transmembrane region" description="Helical" evidence="2">
    <location>
        <begin position="202"/>
        <end position="222"/>
    </location>
</feature>
<evidence type="ECO:0000256" key="2">
    <source>
        <dbReference type="SAM" id="Phobius"/>
    </source>
</evidence>
<dbReference type="EMBL" id="CCSB01000002">
    <property type="protein sequence ID" value="CDZ77649.1"/>
    <property type="molecule type" value="Genomic_DNA"/>
</dbReference>
<dbReference type="OrthoDB" id="5654191at2"/>
<organism evidence="3 4">
    <name type="scientific">Legionella massiliensis</name>
    <dbReference type="NCBI Taxonomy" id="1034943"/>
    <lineage>
        <taxon>Bacteria</taxon>
        <taxon>Pseudomonadati</taxon>
        <taxon>Pseudomonadota</taxon>
        <taxon>Gammaproteobacteria</taxon>
        <taxon>Legionellales</taxon>
        <taxon>Legionellaceae</taxon>
        <taxon>Legionella</taxon>
    </lineage>
</organism>
<protein>
    <submittedName>
        <fullName evidence="3">Uncharacterized protein</fullName>
    </submittedName>
</protein>
<keyword evidence="4" id="KW-1185">Reference proteome</keyword>
<feature type="compositionally biased region" description="Low complexity" evidence="1">
    <location>
        <begin position="425"/>
        <end position="438"/>
    </location>
</feature>
<evidence type="ECO:0000256" key="1">
    <source>
        <dbReference type="SAM" id="MobiDB-lite"/>
    </source>
</evidence>
<name>A0A078L0T4_9GAMM</name>
<accession>A0A078L0T4</accession>
<reference evidence="3 4" key="1">
    <citation type="submission" date="2014-06" db="EMBL/GenBank/DDBJ databases">
        <authorList>
            <person name="Urmite Genomes Urmite Genomes"/>
        </authorList>
    </citation>
    <scope>NUCLEOTIDE SEQUENCE [LARGE SCALE GENOMIC DNA]</scope>
</reference>
<dbReference type="RefSeq" id="WP_043874150.1">
    <property type="nucleotide sequence ID" value="NZ_CCVW01000002.1"/>
</dbReference>
<sequence length="530" mass="59986">MPAKFTNNQRARLQMQLQRDFEQLAAEKTPPHEIYDKLVTRVQYNLSDPSSALYDLPFEEQQKVFATLNTFFQACPQFLNMKKTDTQILFIIKFTPILERDFYRYNSYRYCPSDDALFTWLMLDTLMLHSLHHHGGYGSSIYHGVSSSSSSTDGEAWALLLLVALAALAIAAAFIAMYYLFSQFLDDMERFWHNEGWIQAAVSMMAAAASGCAVGLLTFFLLEAPIISLAIAAGVSNPAGMVILAVVCLTIIGAGLGCFITNKIQEYAIRKANPDAIDVYDAHRYELTDSEREDLEAKGIDPEKVLSAMIAIRQTMGKEQLPSLLGRVFTSGGREKQELLDKIRQLRKGEFDEGSFGIMEVNVPANVANETEAYTLRFDLRKELQVQYVFEQPPLEQQQQYHSPQQPFGQHQQYHSPQQPFGSEQQYHQPQQPYYPQPLLDPSHEQSDHAYHQPTGQIYPDTLPFSSGLQPTQPLSPFEFPSPIGMSVVHQPQYPAPQGYYYVPHSNLIPEPSAPYFDPHAQQGYPTHTF</sequence>